<feature type="transmembrane region" description="Helical" evidence="6">
    <location>
        <begin position="147"/>
        <end position="169"/>
    </location>
</feature>
<keyword evidence="3 6" id="KW-0812">Transmembrane</keyword>
<keyword evidence="4 6" id="KW-1133">Transmembrane helix</keyword>
<feature type="transmembrane region" description="Helical" evidence="6">
    <location>
        <begin position="21"/>
        <end position="46"/>
    </location>
</feature>
<reference evidence="8 9" key="1">
    <citation type="journal article" date="2013" name="Genome Announc.">
        <title>Whole-Genome Sequence of the Clinical Strain Corynebacterium argentoratense DSM 44202, Isolated from a Human Throat Specimen.</title>
        <authorList>
            <person name="Bomholt C."/>
            <person name="Glaub A."/>
            <person name="Gravermann K."/>
            <person name="Albersmeier A."/>
            <person name="Brinkrolf K."/>
            <person name="Ruckert C."/>
            <person name="Tauch A."/>
        </authorList>
    </citation>
    <scope>NUCLEOTIDE SEQUENCE [LARGE SCALE GENOMIC DNA]</scope>
    <source>
        <strain evidence="8">DSM 44202</strain>
    </source>
</reference>
<evidence type="ECO:0000256" key="3">
    <source>
        <dbReference type="ARBA" id="ARBA00022692"/>
    </source>
</evidence>
<dbReference type="KEGG" id="caz:CARG_05955"/>
<feature type="transmembrane region" description="Helical" evidence="6">
    <location>
        <begin position="91"/>
        <end position="112"/>
    </location>
</feature>
<feature type="transmembrane region" description="Helical" evidence="6">
    <location>
        <begin position="118"/>
        <end position="135"/>
    </location>
</feature>
<dbReference type="PATRIC" id="fig|1348662.3.peg.1165"/>
<evidence type="ECO:0000256" key="1">
    <source>
        <dbReference type="ARBA" id="ARBA00004651"/>
    </source>
</evidence>
<keyword evidence="2" id="KW-0813">Transport</keyword>
<feature type="transmembrane region" description="Helical" evidence="6">
    <location>
        <begin position="239"/>
        <end position="257"/>
    </location>
</feature>
<accession>U3GYI4</accession>
<sequence length="481" mass="49930">MTATASTPLNSPRESIFKGAYLPTTFGLLSAILTCAFEQTAVTAVMPQITAELGGTSAYSLTFVIPLAFGIVGMVAAGLVTDTRGVRTSMLLGAFIFGLGLVMTVVIPSMGWFVVARAIQGLGIGAVMVVVYAVIAQAYPSHLKPKVFAAFAAAWVVPSLVGPGIAGILTEAFSWHSVFLLALGVLIGAVTLLTKSLANVDTNTKADQAALKERIELEQAGAVATSEIRPARVRSTGKSLTAAALLTAAVVCLNLVSQLPVGWSLILFVAAIAAVLYCVRPLVPANTLRGQAGLPRLILSRGLLDMFFAVEIYLPLMLAQAYHLGPTLTGMGLTAGGLTWFFGSTAQSRMGSRFSTPAVIRIGIALMATGGLIVLAAAGIELNWIVAAAGWGLSAAGMGFVHPRLAAKPMELCSKEETGFIGSALQVAGTTGMTLMISTAGMIQVIGAQYFPNYKFTALFAAILLAAIPIALLWKPGTKEP</sequence>
<dbReference type="HOGENOM" id="CLU_000960_2_6_11"/>
<feature type="transmembrane region" description="Helical" evidence="6">
    <location>
        <begin position="263"/>
        <end position="283"/>
    </location>
</feature>
<comment type="subcellular location">
    <subcellularLocation>
        <location evidence="1">Cell membrane</location>
        <topology evidence="1">Multi-pass membrane protein</topology>
    </subcellularLocation>
</comment>
<keyword evidence="9" id="KW-1185">Reference proteome</keyword>
<feature type="domain" description="Major facilitator superfamily (MFS) profile" evidence="7">
    <location>
        <begin position="24"/>
        <end position="479"/>
    </location>
</feature>
<dbReference type="AlphaFoldDB" id="U3GYI4"/>
<evidence type="ECO:0000313" key="8">
    <source>
        <dbReference type="EMBL" id="AGU15316.1"/>
    </source>
</evidence>
<feature type="transmembrane region" description="Helical" evidence="6">
    <location>
        <begin position="358"/>
        <end position="378"/>
    </location>
</feature>
<feature type="transmembrane region" description="Helical" evidence="6">
    <location>
        <begin position="58"/>
        <end position="79"/>
    </location>
</feature>
<name>U3GYI4_9CORY</name>
<evidence type="ECO:0000259" key="7">
    <source>
        <dbReference type="PROSITE" id="PS50850"/>
    </source>
</evidence>
<organism evidence="8 9">
    <name type="scientific">Corynebacterium argentoratense DSM 44202</name>
    <dbReference type="NCBI Taxonomy" id="1348662"/>
    <lineage>
        <taxon>Bacteria</taxon>
        <taxon>Bacillati</taxon>
        <taxon>Actinomycetota</taxon>
        <taxon>Actinomycetes</taxon>
        <taxon>Mycobacteriales</taxon>
        <taxon>Corynebacteriaceae</taxon>
        <taxon>Corynebacterium</taxon>
    </lineage>
</organism>
<dbReference type="RefSeq" id="WP_020976473.1">
    <property type="nucleotide sequence ID" value="NC_022198.1"/>
</dbReference>
<dbReference type="EMBL" id="CP006365">
    <property type="protein sequence ID" value="AGU15316.1"/>
    <property type="molecule type" value="Genomic_DNA"/>
</dbReference>
<gene>
    <name evidence="8" type="ORF">CARG_05955</name>
</gene>
<dbReference type="GeneID" id="78249966"/>
<dbReference type="InterPro" id="IPR036259">
    <property type="entry name" value="MFS_trans_sf"/>
</dbReference>
<dbReference type="InterPro" id="IPR011701">
    <property type="entry name" value="MFS"/>
</dbReference>
<dbReference type="Gene3D" id="1.20.1250.20">
    <property type="entry name" value="MFS general substrate transporter like domains"/>
    <property type="match status" value="2"/>
</dbReference>
<evidence type="ECO:0000256" key="4">
    <source>
        <dbReference type="ARBA" id="ARBA00022989"/>
    </source>
</evidence>
<feature type="transmembrane region" description="Helical" evidence="6">
    <location>
        <begin position="424"/>
        <end position="450"/>
    </location>
</feature>
<evidence type="ECO:0000256" key="5">
    <source>
        <dbReference type="ARBA" id="ARBA00023136"/>
    </source>
</evidence>
<dbReference type="OrthoDB" id="3656065at2"/>
<dbReference type="GO" id="GO:0005886">
    <property type="term" value="C:plasma membrane"/>
    <property type="evidence" value="ECO:0007669"/>
    <property type="project" value="UniProtKB-SubCell"/>
</dbReference>
<evidence type="ECO:0000313" key="9">
    <source>
        <dbReference type="Proteomes" id="UP000016943"/>
    </source>
</evidence>
<dbReference type="GO" id="GO:0022857">
    <property type="term" value="F:transmembrane transporter activity"/>
    <property type="evidence" value="ECO:0007669"/>
    <property type="project" value="InterPro"/>
</dbReference>
<proteinExistence type="predicted"/>
<dbReference type="InterPro" id="IPR020846">
    <property type="entry name" value="MFS_dom"/>
</dbReference>
<feature type="transmembrane region" description="Helical" evidence="6">
    <location>
        <begin position="384"/>
        <end position="403"/>
    </location>
</feature>
<feature type="transmembrane region" description="Helical" evidence="6">
    <location>
        <begin position="456"/>
        <end position="474"/>
    </location>
</feature>
<dbReference type="STRING" id="1348662.CARG_05955"/>
<keyword evidence="5 6" id="KW-0472">Membrane</keyword>
<feature type="transmembrane region" description="Helical" evidence="6">
    <location>
        <begin position="303"/>
        <end position="322"/>
    </location>
</feature>
<dbReference type="eggNOG" id="COG0477">
    <property type="taxonomic scope" value="Bacteria"/>
</dbReference>
<dbReference type="Pfam" id="PF07690">
    <property type="entry name" value="MFS_1"/>
    <property type="match status" value="1"/>
</dbReference>
<feature type="transmembrane region" description="Helical" evidence="6">
    <location>
        <begin position="328"/>
        <end position="346"/>
    </location>
</feature>
<dbReference type="PROSITE" id="PS50850">
    <property type="entry name" value="MFS"/>
    <property type="match status" value="1"/>
</dbReference>
<dbReference type="PANTHER" id="PTHR42718">
    <property type="entry name" value="MAJOR FACILITATOR SUPERFAMILY MULTIDRUG TRANSPORTER MFSC"/>
    <property type="match status" value="1"/>
</dbReference>
<protein>
    <recommendedName>
        <fullName evidence="7">Major facilitator superfamily (MFS) profile domain-containing protein</fullName>
    </recommendedName>
</protein>
<dbReference type="PANTHER" id="PTHR42718:SF9">
    <property type="entry name" value="MAJOR FACILITATOR SUPERFAMILY MULTIDRUG TRANSPORTER MFSC"/>
    <property type="match status" value="1"/>
</dbReference>
<feature type="transmembrane region" description="Helical" evidence="6">
    <location>
        <begin position="175"/>
        <end position="193"/>
    </location>
</feature>
<evidence type="ECO:0000256" key="6">
    <source>
        <dbReference type="SAM" id="Phobius"/>
    </source>
</evidence>
<evidence type="ECO:0000256" key="2">
    <source>
        <dbReference type="ARBA" id="ARBA00022448"/>
    </source>
</evidence>
<dbReference type="SUPFAM" id="SSF103473">
    <property type="entry name" value="MFS general substrate transporter"/>
    <property type="match status" value="1"/>
</dbReference>
<dbReference type="Proteomes" id="UP000016943">
    <property type="component" value="Chromosome"/>
</dbReference>